<gene>
    <name evidence="6" type="ORF">IAA42_03765</name>
</gene>
<dbReference type="AlphaFoldDB" id="A0A9D1ZAE1"/>
<dbReference type="GO" id="GO:0046872">
    <property type="term" value="F:metal ion binding"/>
    <property type="evidence" value="ECO:0007669"/>
    <property type="project" value="UniProtKB-KW"/>
</dbReference>
<name>A0A9D1ZAE1_9ACTN</name>
<dbReference type="Pfam" id="PF13470">
    <property type="entry name" value="PIN_3"/>
    <property type="match status" value="1"/>
</dbReference>
<evidence type="ECO:0000259" key="5">
    <source>
        <dbReference type="Pfam" id="PF13470"/>
    </source>
</evidence>
<evidence type="ECO:0000256" key="4">
    <source>
        <dbReference type="ARBA" id="ARBA00022842"/>
    </source>
</evidence>
<feature type="domain" description="PIN" evidence="5">
    <location>
        <begin position="8"/>
        <end position="120"/>
    </location>
</feature>
<comment type="caution">
    <text evidence="6">The sequence shown here is derived from an EMBL/GenBank/DDBJ whole genome shotgun (WGS) entry which is preliminary data.</text>
</comment>
<evidence type="ECO:0000256" key="2">
    <source>
        <dbReference type="ARBA" id="ARBA00022723"/>
    </source>
</evidence>
<reference evidence="6" key="2">
    <citation type="submission" date="2021-04" db="EMBL/GenBank/DDBJ databases">
        <authorList>
            <person name="Gilroy R."/>
        </authorList>
    </citation>
    <scope>NUCLEOTIDE SEQUENCE</scope>
    <source>
        <strain evidence="6">ChiHjej10B9-743</strain>
    </source>
</reference>
<dbReference type="GO" id="GO:0016787">
    <property type="term" value="F:hydrolase activity"/>
    <property type="evidence" value="ECO:0007669"/>
    <property type="project" value="UniProtKB-KW"/>
</dbReference>
<reference evidence="6" key="1">
    <citation type="journal article" date="2021" name="PeerJ">
        <title>Extensive microbial diversity within the chicken gut microbiome revealed by metagenomics and culture.</title>
        <authorList>
            <person name="Gilroy R."/>
            <person name="Ravi A."/>
            <person name="Getino M."/>
            <person name="Pursley I."/>
            <person name="Horton D.L."/>
            <person name="Alikhan N.F."/>
            <person name="Baker D."/>
            <person name="Gharbi K."/>
            <person name="Hall N."/>
            <person name="Watson M."/>
            <person name="Adriaenssens E.M."/>
            <person name="Foster-Nyarko E."/>
            <person name="Jarju S."/>
            <person name="Secka A."/>
            <person name="Antonio M."/>
            <person name="Oren A."/>
            <person name="Chaudhuri R.R."/>
            <person name="La Ragione R."/>
            <person name="Hildebrand F."/>
            <person name="Pallen M.J."/>
        </authorList>
    </citation>
    <scope>NUCLEOTIDE SEQUENCE</scope>
    <source>
        <strain evidence="6">ChiHjej10B9-743</strain>
    </source>
</reference>
<dbReference type="CDD" id="cd09854">
    <property type="entry name" value="PIN_VapC-like"/>
    <property type="match status" value="1"/>
</dbReference>
<dbReference type="InterPro" id="IPR002716">
    <property type="entry name" value="PIN_dom"/>
</dbReference>
<dbReference type="EMBL" id="DXCP01000028">
    <property type="protein sequence ID" value="HIY79534.1"/>
    <property type="molecule type" value="Genomic_DNA"/>
</dbReference>
<evidence type="ECO:0000313" key="7">
    <source>
        <dbReference type="Proteomes" id="UP000824133"/>
    </source>
</evidence>
<dbReference type="SUPFAM" id="SSF88723">
    <property type="entry name" value="PIN domain-like"/>
    <property type="match status" value="1"/>
</dbReference>
<sequence length="142" mass="15965">MRDFNSRRLLFDTNVLLDAVCRERPQSAEACEVLHRCNGGGDLGLVAVGSLKDAYYVLQRQYDEAQARRSIEWLRELLVIAPMGAEECELSLGCGEPDFEDGLIRACAELNDVDVILTRDANAYKRSKIRAMTCAEYLELFA</sequence>
<protein>
    <submittedName>
        <fullName evidence="6">PIN domain-containing protein</fullName>
    </submittedName>
</protein>
<keyword evidence="2" id="KW-0479">Metal-binding</keyword>
<keyword evidence="4" id="KW-0460">Magnesium</keyword>
<dbReference type="Proteomes" id="UP000824133">
    <property type="component" value="Unassembled WGS sequence"/>
</dbReference>
<organism evidence="6 7">
    <name type="scientific">Candidatus Olsenella excrementavium</name>
    <dbReference type="NCBI Taxonomy" id="2838709"/>
    <lineage>
        <taxon>Bacteria</taxon>
        <taxon>Bacillati</taxon>
        <taxon>Actinomycetota</taxon>
        <taxon>Coriobacteriia</taxon>
        <taxon>Coriobacteriales</taxon>
        <taxon>Atopobiaceae</taxon>
        <taxon>Olsenella</taxon>
    </lineage>
</organism>
<proteinExistence type="predicted"/>
<dbReference type="GO" id="GO:0004518">
    <property type="term" value="F:nuclease activity"/>
    <property type="evidence" value="ECO:0007669"/>
    <property type="project" value="UniProtKB-KW"/>
</dbReference>
<evidence type="ECO:0000313" key="6">
    <source>
        <dbReference type="EMBL" id="HIY79534.1"/>
    </source>
</evidence>
<keyword evidence="3" id="KW-0378">Hydrolase</keyword>
<evidence type="ECO:0000256" key="3">
    <source>
        <dbReference type="ARBA" id="ARBA00022801"/>
    </source>
</evidence>
<dbReference type="InterPro" id="IPR029060">
    <property type="entry name" value="PIN-like_dom_sf"/>
</dbReference>
<evidence type="ECO:0000256" key="1">
    <source>
        <dbReference type="ARBA" id="ARBA00022722"/>
    </source>
</evidence>
<accession>A0A9D1ZAE1</accession>
<keyword evidence="1" id="KW-0540">Nuclease</keyword>